<keyword evidence="5" id="KW-0902">Two-component regulatory system</keyword>
<dbReference type="KEGG" id="fil:BN1229_v1_3285"/>
<evidence type="ECO:0000259" key="8">
    <source>
        <dbReference type="PROSITE" id="PS50885"/>
    </source>
</evidence>
<evidence type="ECO:0000256" key="7">
    <source>
        <dbReference type="SAM" id="Phobius"/>
    </source>
</evidence>
<dbReference type="InterPro" id="IPR036890">
    <property type="entry name" value="HATPase_C_sf"/>
</dbReference>
<evidence type="ECO:0000256" key="4">
    <source>
        <dbReference type="ARBA" id="ARBA00022777"/>
    </source>
</evidence>
<dbReference type="CDD" id="cd16917">
    <property type="entry name" value="HATPase_UhpB-NarQ-NarX-like"/>
    <property type="match status" value="1"/>
</dbReference>
<dbReference type="InterPro" id="IPR050482">
    <property type="entry name" value="Sensor_HK_TwoCompSys"/>
</dbReference>
<dbReference type="Gene3D" id="1.20.5.1930">
    <property type="match status" value="1"/>
</dbReference>
<evidence type="ECO:0000256" key="2">
    <source>
        <dbReference type="ARBA" id="ARBA00022553"/>
    </source>
</evidence>
<dbReference type="GO" id="GO:0046983">
    <property type="term" value="F:protein dimerization activity"/>
    <property type="evidence" value="ECO:0007669"/>
    <property type="project" value="InterPro"/>
</dbReference>
<dbReference type="SMART" id="SM00387">
    <property type="entry name" value="HATPase_c"/>
    <property type="match status" value="1"/>
</dbReference>
<evidence type="ECO:0000256" key="6">
    <source>
        <dbReference type="SAM" id="Coils"/>
    </source>
</evidence>
<reference evidence="10" key="1">
    <citation type="submission" date="2015-02" db="EMBL/GenBank/DDBJ databases">
        <authorList>
            <person name="Chooi Y.-H."/>
        </authorList>
    </citation>
    <scope>NUCLEOTIDE SEQUENCE [LARGE SCALE GENOMIC DNA]</scope>
    <source>
        <strain evidence="10">strain Y</strain>
    </source>
</reference>
<feature type="coiled-coil region" evidence="6">
    <location>
        <begin position="220"/>
        <end position="258"/>
    </location>
</feature>
<gene>
    <name evidence="9" type="ORF">YBN1229_v1_2636</name>
</gene>
<keyword evidence="7" id="KW-0812">Transmembrane</keyword>
<accession>A0A0D6JGV7</accession>
<dbReference type="InterPro" id="IPR003594">
    <property type="entry name" value="HATPase_dom"/>
</dbReference>
<feature type="transmembrane region" description="Helical" evidence="7">
    <location>
        <begin position="15"/>
        <end position="36"/>
    </location>
</feature>
<proteinExistence type="predicted"/>
<keyword evidence="2" id="KW-0597">Phosphoprotein</keyword>
<evidence type="ECO:0000256" key="5">
    <source>
        <dbReference type="ARBA" id="ARBA00023012"/>
    </source>
</evidence>
<dbReference type="KEGG" id="fiy:BN1229_v1_2636"/>
<dbReference type="SUPFAM" id="SSF55874">
    <property type="entry name" value="ATPase domain of HSP90 chaperone/DNA topoisomerase II/histidine kinase"/>
    <property type="match status" value="1"/>
</dbReference>
<dbReference type="PROSITE" id="PS50885">
    <property type="entry name" value="HAMP"/>
    <property type="match status" value="1"/>
</dbReference>
<dbReference type="CDD" id="cd06225">
    <property type="entry name" value="HAMP"/>
    <property type="match status" value="1"/>
</dbReference>
<evidence type="ECO:0000313" key="9">
    <source>
        <dbReference type="EMBL" id="CPR20503.1"/>
    </source>
</evidence>
<feature type="transmembrane region" description="Helical" evidence="7">
    <location>
        <begin position="159"/>
        <end position="179"/>
    </location>
</feature>
<dbReference type="AlphaFoldDB" id="A0A0D6JGV7"/>
<keyword evidence="7" id="KW-1133">Transmembrane helix</keyword>
<dbReference type="Pfam" id="PF00672">
    <property type="entry name" value="HAMP"/>
    <property type="match status" value="1"/>
</dbReference>
<organism evidence="9 10">
    <name type="scientific">Candidatus Filomicrobium marinum</name>
    <dbReference type="NCBI Taxonomy" id="1608628"/>
    <lineage>
        <taxon>Bacteria</taxon>
        <taxon>Pseudomonadati</taxon>
        <taxon>Pseudomonadota</taxon>
        <taxon>Alphaproteobacteria</taxon>
        <taxon>Hyphomicrobiales</taxon>
        <taxon>Hyphomicrobiaceae</taxon>
        <taxon>Filomicrobium</taxon>
    </lineage>
</organism>
<dbReference type="PANTHER" id="PTHR24421">
    <property type="entry name" value="NITRATE/NITRITE SENSOR PROTEIN NARX-RELATED"/>
    <property type="match status" value="1"/>
</dbReference>
<dbReference type="Proteomes" id="UP000033187">
    <property type="component" value="Chromosome 1"/>
</dbReference>
<keyword evidence="6" id="KW-0175">Coiled coil</keyword>
<feature type="domain" description="HAMP" evidence="8">
    <location>
        <begin position="180"/>
        <end position="232"/>
    </location>
</feature>
<dbReference type="EMBL" id="LN829119">
    <property type="protein sequence ID" value="CPR20503.1"/>
    <property type="molecule type" value="Genomic_DNA"/>
</dbReference>
<protein>
    <submittedName>
        <fullName evidence="9">Histidine kinase</fullName>
    </submittedName>
</protein>
<dbReference type="GO" id="GO:0000155">
    <property type="term" value="F:phosphorelay sensor kinase activity"/>
    <property type="evidence" value="ECO:0007669"/>
    <property type="project" value="InterPro"/>
</dbReference>
<dbReference type="Pfam" id="PF02518">
    <property type="entry name" value="HATPase_c"/>
    <property type="match status" value="1"/>
</dbReference>
<evidence type="ECO:0000256" key="1">
    <source>
        <dbReference type="ARBA" id="ARBA00004370"/>
    </source>
</evidence>
<evidence type="ECO:0000313" key="10">
    <source>
        <dbReference type="Proteomes" id="UP000033187"/>
    </source>
</evidence>
<keyword evidence="4 9" id="KW-0418">Kinase</keyword>
<dbReference type="Gene3D" id="3.30.565.10">
    <property type="entry name" value="Histidine kinase-like ATPase, C-terminal domain"/>
    <property type="match status" value="1"/>
</dbReference>
<dbReference type="GO" id="GO:0016020">
    <property type="term" value="C:membrane"/>
    <property type="evidence" value="ECO:0007669"/>
    <property type="project" value="UniProtKB-SubCell"/>
</dbReference>
<dbReference type="Gene3D" id="1.10.8.500">
    <property type="entry name" value="HAMP domain in histidine kinase"/>
    <property type="match status" value="1"/>
</dbReference>
<dbReference type="Pfam" id="PF07730">
    <property type="entry name" value="HisKA_3"/>
    <property type="match status" value="1"/>
</dbReference>
<dbReference type="InterPro" id="IPR011712">
    <property type="entry name" value="Sig_transdc_His_kin_sub3_dim/P"/>
</dbReference>
<dbReference type="RefSeq" id="WP_046479099.1">
    <property type="nucleotide sequence ID" value="NZ_LN829118.1"/>
</dbReference>
<name>A0A0D6JGV7_9HYPH</name>
<keyword evidence="3" id="KW-0808">Transferase</keyword>
<dbReference type="SMART" id="SM00304">
    <property type="entry name" value="HAMP"/>
    <property type="match status" value="1"/>
</dbReference>
<dbReference type="OrthoDB" id="9797605at2"/>
<dbReference type="InterPro" id="IPR003660">
    <property type="entry name" value="HAMP_dom"/>
</dbReference>
<dbReference type="PANTHER" id="PTHR24421:SF58">
    <property type="entry name" value="SIGNAL TRANSDUCTION HISTIDINE-PROTEIN KINASE_PHOSPHATASE UHPB"/>
    <property type="match status" value="1"/>
</dbReference>
<keyword evidence="7" id="KW-0472">Membrane</keyword>
<evidence type="ECO:0000256" key="3">
    <source>
        <dbReference type="ARBA" id="ARBA00022679"/>
    </source>
</evidence>
<keyword evidence="10" id="KW-1185">Reference proteome</keyword>
<sequence>MAKQAPTPKSLSLQLIRTITLALIVTLILGGVLIYWHAVQRIEAEMRAAIVVGSRIAHNALDDVDEISATRRRLELTVADFDDDRHLRASLRDPDNVVIRQSILQPPSAAVPEWLYELLAGKPKVVRLELPDAFHKFGTVVLETDSHNEVAEVWSDAKLYLLILTAFCGVVLLILWVALGRALRPLNDLTGAFAEIGAGRYDRRVDIGGPRELVELGSGFNAMSERLSEMEHRNRRLREQLETVQEEERAELARALHDEMSPLLLSVDVDATALRQQEETSRDPDVEKRAAAILDAVLKMKRNVKGILGQLRPSGLHALGLANSIENLVAFWKKRHPDIAFSVNVPPRSFGVRMDAAIQNIVREGIANAIRHASPRGIDISIDIESGNLLSVEIIDDGIGLAPTLTSGYGIIGMQERAALLGGTLEVIDRKDEHGVRVKAILPLDGAEYLSDSKSMEAGTSV</sequence>
<comment type="subcellular location">
    <subcellularLocation>
        <location evidence="1">Membrane</location>
    </subcellularLocation>
</comment>
<dbReference type="SUPFAM" id="SSF158472">
    <property type="entry name" value="HAMP domain-like"/>
    <property type="match status" value="1"/>
</dbReference>